<evidence type="ECO:0000256" key="11">
    <source>
        <dbReference type="ARBA" id="ARBA00022729"/>
    </source>
</evidence>
<comment type="subunit">
    <text evidence="5">Homodimer; dimerization is reversible, and the dimeric form is the active one.</text>
</comment>
<evidence type="ECO:0000256" key="18">
    <source>
        <dbReference type="ARBA" id="ARBA00032375"/>
    </source>
</evidence>
<keyword evidence="12" id="KW-0378">Hydrolase</keyword>
<proteinExistence type="inferred from homology"/>
<evidence type="ECO:0000256" key="13">
    <source>
        <dbReference type="ARBA" id="ARBA00022837"/>
    </source>
</evidence>
<reference evidence="23" key="1">
    <citation type="submission" date="2016-10" db="EMBL/GenBank/DDBJ databases">
        <authorList>
            <person name="Varghese N."/>
            <person name="Submissions S."/>
        </authorList>
    </citation>
    <scope>NUCLEOTIDE SEQUENCE [LARGE SCALE GENOMIC DNA]</scope>
    <source>
        <strain evidence="23">CGMCC 1.2747</strain>
    </source>
</reference>
<gene>
    <name evidence="22" type="ORF">SAMN04488062_10517</name>
</gene>
<evidence type="ECO:0000256" key="21">
    <source>
        <dbReference type="SAM" id="SignalP"/>
    </source>
</evidence>
<evidence type="ECO:0000256" key="20">
    <source>
        <dbReference type="PIRSR" id="PIRSR603187-2"/>
    </source>
</evidence>
<dbReference type="Pfam" id="PF02253">
    <property type="entry name" value="PLA1"/>
    <property type="match status" value="1"/>
</dbReference>
<name>A0A1G8AIM9_9FLAO</name>
<dbReference type="STRING" id="178355.SAMN04488062_10517"/>
<dbReference type="GO" id="GO:0005509">
    <property type="term" value="F:calcium ion binding"/>
    <property type="evidence" value="ECO:0007669"/>
    <property type="project" value="TreeGrafter"/>
</dbReference>
<feature type="binding site" description="in dimeric form" evidence="20">
    <location>
        <position position="217"/>
    </location>
    <ligand>
        <name>Ca(2+)</name>
        <dbReference type="ChEBI" id="CHEBI:29108"/>
        <label>1</label>
    </ligand>
</feature>
<comment type="catalytic activity">
    <reaction evidence="2">
        <text>a 1,2-diacyl-sn-glycero-3-phosphocholine + H2O = a 1-acyl-sn-glycero-3-phosphocholine + a fatty acid + H(+)</text>
        <dbReference type="Rhea" id="RHEA:15801"/>
        <dbReference type="ChEBI" id="CHEBI:15377"/>
        <dbReference type="ChEBI" id="CHEBI:15378"/>
        <dbReference type="ChEBI" id="CHEBI:28868"/>
        <dbReference type="ChEBI" id="CHEBI:57643"/>
        <dbReference type="ChEBI" id="CHEBI:58168"/>
        <dbReference type="EC" id="3.1.1.4"/>
    </reaction>
</comment>
<keyword evidence="11 21" id="KW-0732">Signal</keyword>
<evidence type="ECO:0000313" key="22">
    <source>
        <dbReference type="EMBL" id="SDH20180.1"/>
    </source>
</evidence>
<evidence type="ECO:0000256" key="15">
    <source>
        <dbReference type="ARBA" id="ARBA00023098"/>
    </source>
</evidence>
<evidence type="ECO:0000256" key="4">
    <source>
        <dbReference type="ARBA" id="ARBA00010525"/>
    </source>
</evidence>
<evidence type="ECO:0000313" key="23">
    <source>
        <dbReference type="Proteomes" id="UP000199274"/>
    </source>
</evidence>
<evidence type="ECO:0000256" key="19">
    <source>
        <dbReference type="PIRSR" id="PIRSR603187-1"/>
    </source>
</evidence>
<evidence type="ECO:0000256" key="9">
    <source>
        <dbReference type="ARBA" id="ARBA00022692"/>
    </source>
</evidence>
<evidence type="ECO:0000256" key="2">
    <source>
        <dbReference type="ARBA" id="ARBA00001604"/>
    </source>
</evidence>
<dbReference type="AlphaFoldDB" id="A0A1G8AIM9"/>
<keyword evidence="23" id="KW-1185">Reference proteome</keyword>
<evidence type="ECO:0000256" key="10">
    <source>
        <dbReference type="ARBA" id="ARBA00022723"/>
    </source>
</evidence>
<dbReference type="Gene3D" id="2.40.230.10">
    <property type="entry name" value="Phospholipase A1"/>
    <property type="match status" value="1"/>
</dbReference>
<feature type="active site" description="Proton acceptor" evidence="19">
    <location>
        <position position="174"/>
    </location>
</feature>
<feature type="binding site" description="in dimeric form" evidence="20">
    <location>
        <position position="138"/>
    </location>
    <ligand>
        <name>Ca(2+)</name>
        <dbReference type="ChEBI" id="CHEBI:29108"/>
        <label>1</label>
    </ligand>
</feature>
<dbReference type="SUPFAM" id="SSF56931">
    <property type="entry name" value="Outer membrane phospholipase A (OMPLA)"/>
    <property type="match status" value="1"/>
</dbReference>
<dbReference type="PANTHER" id="PTHR40457:SF1">
    <property type="entry name" value="PHOSPHOLIPASE A1"/>
    <property type="match status" value="1"/>
</dbReference>
<evidence type="ECO:0000256" key="12">
    <source>
        <dbReference type="ARBA" id="ARBA00022801"/>
    </source>
</evidence>
<dbReference type="InterPro" id="IPR036541">
    <property type="entry name" value="PLipase_A1_sf"/>
</dbReference>
<dbReference type="GO" id="GO:0008970">
    <property type="term" value="F:phospholipase A1 activity"/>
    <property type="evidence" value="ECO:0007669"/>
    <property type="project" value="UniProtKB-EC"/>
</dbReference>
<dbReference type="PANTHER" id="PTHR40457">
    <property type="entry name" value="PHOSPHOLIPASE A1"/>
    <property type="match status" value="1"/>
</dbReference>
<protein>
    <recommendedName>
        <fullName evidence="18">Phosphatidylcholine 1-acylhydrolase</fullName>
        <ecNumber evidence="6">3.1.1.32</ecNumber>
        <ecNumber evidence="7">3.1.1.4</ecNumber>
    </recommendedName>
</protein>
<dbReference type="PRINTS" id="PR01486">
    <property type="entry name" value="PHPHLIPASEA1"/>
</dbReference>
<keyword evidence="15" id="KW-0443">Lipid metabolism</keyword>
<dbReference type="EC" id="3.1.1.4" evidence="7"/>
<evidence type="ECO:0000256" key="14">
    <source>
        <dbReference type="ARBA" id="ARBA00022963"/>
    </source>
</evidence>
<feature type="signal peptide" evidence="21">
    <location>
        <begin position="1"/>
        <end position="24"/>
    </location>
</feature>
<dbReference type="GO" id="GO:0009279">
    <property type="term" value="C:cell outer membrane"/>
    <property type="evidence" value="ECO:0007669"/>
    <property type="project" value="UniProtKB-SubCell"/>
</dbReference>
<organism evidence="22 23">
    <name type="scientific">Flavobacterium omnivorum</name>
    <dbReference type="NCBI Taxonomy" id="178355"/>
    <lineage>
        <taxon>Bacteria</taxon>
        <taxon>Pseudomonadati</taxon>
        <taxon>Bacteroidota</taxon>
        <taxon>Flavobacteriia</taxon>
        <taxon>Flavobacteriales</taxon>
        <taxon>Flavobacteriaceae</taxon>
        <taxon>Flavobacterium</taxon>
    </lineage>
</organism>
<evidence type="ECO:0000256" key="6">
    <source>
        <dbReference type="ARBA" id="ARBA00013179"/>
    </source>
</evidence>
<feature type="binding site" description="in dimeric form" evidence="20">
    <location>
        <position position="184"/>
    </location>
    <ligand>
        <name>Ca(2+)</name>
        <dbReference type="ChEBI" id="CHEBI:29108"/>
        <label>1</label>
    </ligand>
</feature>
<keyword evidence="13 20" id="KW-0106">Calcium</keyword>
<evidence type="ECO:0000256" key="7">
    <source>
        <dbReference type="ARBA" id="ARBA00013278"/>
    </source>
</evidence>
<dbReference type="CDD" id="cd00541">
    <property type="entry name" value="OMPLA"/>
    <property type="match status" value="1"/>
</dbReference>
<keyword evidence="9" id="KW-0812">Transmembrane</keyword>
<dbReference type="InterPro" id="IPR003187">
    <property type="entry name" value="PLipase_A1"/>
</dbReference>
<feature type="chain" id="PRO_5011701292" description="Phosphatidylcholine 1-acylhydrolase" evidence="21">
    <location>
        <begin position="25"/>
        <end position="305"/>
    </location>
</feature>
<evidence type="ECO:0000256" key="8">
    <source>
        <dbReference type="ARBA" id="ARBA00022452"/>
    </source>
</evidence>
<keyword evidence="8" id="KW-1134">Transmembrane beta strand</keyword>
<feature type="active site" description="Nucleophile" evidence="19">
    <location>
        <position position="176"/>
    </location>
</feature>
<dbReference type="Proteomes" id="UP000199274">
    <property type="component" value="Unassembled WGS sequence"/>
</dbReference>
<comment type="cofactor">
    <cofactor evidence="20">
        <name>Ca(2+)</name>
        <dbReference type="ChEBI" id="CHEBI:29108"/>
    </cofactor>
    <text evidence="20">Binds 1 Ca(2+) ion per monomer.</text>
</comment>
<dbReference type="GO" id="GO:0016042">
    <property type="term" value="P:lipid catabolic process"/>
    <property type="evidence" value="ECO:0007669"/>
    <property type="project" value="UniProtKB-KW"/>
</dbReference>
<comment type="catalytic activity">
    <reaction evidence="1">
        <text>a 1,2-diacyl-sn-glycero-3-phosphocholine + H2O = a 2-acyl-sn-glycero-3-phosphocholine + a fatty acid + H(+)</text>
        <dbReference type="Rhea" id="RHEA:18689"/>
        <dbReference type="ChEBI" id="CHEBI:15377"/>
        <dbReference type="ChEBI" id="CHEBI:15378"/>
        <dbReference type="ChEBI" id="CHEBI:28868"/>
        <dbReference type="ChEBI" id="CHEBI:57643"/>
        <dbReference type="ChEBI" id="CHEBI:57875"/>
        <dbReference type="EC" id="3.1.1.32"/>
    </reaction>
</comment>
<comment type="subcellular location">
    <subcellularLocation>
        <location evidence="3">Cell outer membrane</location>
        <topology evidence="3">Multi-pass membrane protein</topology>
    </subcellularLocation>
</comment>
<evidence type="ECO:0000256" key="3">
    <source>
        <dbReference type="ARBA" id="ARBA00004571"/>
    </source>
</evidence>
<dbReference type="EC" id="3.1.1.32" evidence="6"/>
<evidence type="ECO:0000256" key="17">
    <source>
        <dbReference type="ARBA" id="ARBA00023237"/>
    </source>
</evidence>
<keyword evidence="14" id="KW-0442">Lipid degradation</keyword>
<keyword evidence="17" id="KW-0998">Cell outer membrane</keyword>
<accession>A0A1G8AIM9</accession>
<comment type="similarity">
    <text evidence="4">Belongs to the phospholipase A1 family.</text>
</comment>
<dbReference type="EMBL" id="FNDB01000005">
    <property type="protein sequence ID" value="SDH20180.1"/>
    <property type="molecule type" value="Genomic_DNA"/>
</dbReference>
<dbReference type="GO" id="GO:0004623">
    <property type="term" value="F:phospholipase A2 activity"/>
    <property type="evidence" value="ECO:0007669"/>
    <property type="project" value="UniProtKB-EC"/>
</dbReference>
<keyword evidence="10 20" id="KW-0479">Metal-binding</keyword>
<evidence type="ECO:0000256" key="16">
    <source>
        <dbReference type="ARBA" id="ARBA00023136"/>
    </source>
</evidence>
<evidence type="ECO:0000256" key="5">
    <source>
        <dbReference type="ARBA" id="ARBA00011702"/>
    </source>
</evidence>
<keyword evidence="16" id="KW-0472">Membrane</keyword>
<sequence>MLMKFFQFKIVLFLVLCFSTSANAQIQALFNSKTQLRDLTERWELDTTSTRGTFLVTPYKPMYVLPVRWTSNPNEKPISGNLDPDYVAPPGVNYNNIESKFQLSFKTKVMQGIFWGHGDLWVAYTQISHWQIYNNALSRPFREVNYEPELILNVPVKFNFLGFKTRMVGVAFNHQSNGKSEPFSRSWNRVIFHAGLERRNWTIYIRPWLRVPGGKDDNPDIAEFVGRGDVNVIYTKNGNILSFVGSHNLNFNSKARGNSTFSWSYPIKNNLKGYLLISHGYGETLIDYNHLQSTVGLGVSLIEWL</sequence>
<evidence type="ECO:0000256" key="1">
    <source>
        <dbReference type="ARBA" id="ARBA00000111"/>
    </source>
</evidence>